<dbReference type="Gene3D" id="1.10.10.10">
    <property type="entry name" value="Winged helix-like DNA-binding domain superfamily/Winged helix DNA-binding domain"/>
    <property type="match status" value="1"/>
</dbReference>
<dbReference type="PROSITE" id="PS01117">
    <property type="entry name" value="HTH_MARR_1"/>
    <property type="match status" value="1"/>
</dbReference>
<dbReference type="PRINTS" id="PR00598">
    <property type="entry name" value="HTHMARR"/>
</dbReference>
<sequence length="116" mass="12616">MKAEGFDLTSVQFAALNTLGKGEGLDQATVAKRIAYDRATIGGVIKRLEQKGLVTRTPDDEDRRAFKINLTEQGKDQLTALQPVVLALQNDILSELSDTEKAMLLKLMVKALKSAG</sequence>
<name>A0ABP7K900_9RHOB</name>
<dbReference type="SUPFAM" id="SSF46785">
    <property type="entry name" value="Winged helix' DNA-binding domain"/>
    <property type="match status" value="1"/>
</dbReference>
<evidence type="ECO:0000256" key="3">
    <source>
        <dbReference type="ARBA" id="ARBA00023163"/>
    </source>
</evidence>
<dbReference type="RefSeq" id="WP_344846819.1">
    <property type="nucleotide sequence ID" value="NZ_BAABDF010000007.1"/>
</dbReference>
<dbReference type="PANTHER" id="PTHR42756:SF1">
    <property type="entry name" value="TRANSCRIPTIONAL REPRESSOR OF EMRAB OPERON"/>
    <property type="match status" value="1"/>
</dbReference>
<dbReference type="InterPro" id="IPR036388">
    <property type="entry name" value="WH-like_DNA-bd_sf"/>
</dbReference>
<dbReference type="InterPro" id="IPR023187">
    <property type="entry name" value="Tscrpt_reg_MarR-type_CS"/>
</dbReference>
<evidence type="ECO:0000313" key="6">
    <source>
        <dbReference type="Proteomes" id="UP001399917"/>
    </source>
</evidence>
<dbReference type="Proteomes" id="UP001399917">
    <property type="component" value="Unassembled WGS sequence"/>
</dbReference>
<keyword evidence="6" id="KW-1185">Reference proteome</keyword>
<evidence type="ECO:0000256" key="1">
    <source>
        <dbReference type="ARBA" id="ARBA00023015"/>
    </source>
</evidence>
<evidence type="ECO:0000259" key="4">
    <source>
        <dbReference type="PROSITE" id="PS50995"/>
    </source>
</evidence>
<dbReference type="PROSITE" id="PS50995">
    <property type="entry name" value="HTH_MARR_2"/>
    <property type="match status" value="1"/>
</dbReference>
<proteinExistence type="predicted"/>
<reference evidence="6" key="1">
    <citation type="journal article" date="2019" name="Int. J. Syst. Evol. Microbiol.">
        <title>The Global Catalogue of Microorganisms (GCM) 10K type strain sequencing project: providing services to taxonomists for standard genome sequencing and annotation.</title>
        <authorList>
            <consortium name="The Broad Institute Genomics Platform"/>
            <consortium name="The Broad Institute Genome Sequencing Center for Infectious Disease"/>
            <person name="Wu L."/>
            <person name="Ma J."/>
        </authorList>
    </citation>
    <scope>NUCLEOTIDE SEQUENCE [LARGE SCALE GENOMIC DNA]</scope>
    <source>
        <strain evidence="6">JCM 17190</strain>
    </source>
</reference>
<accession>A0ABP7K900</accession>
<comment type="caution">
    <text evidence="5">The sequence shown here is derived from an EMBL/GenBank/DDBJ whole genome shotgun (WGS) entry which is preliminary data.</text>
</comment>
<dbReference type="PANTHER" id="PTHR42756">
    <property type="entry name" value="TRANSCRIPTIONAL REGULATOR, MARR"/>
    <property type="match status" value="1"/>
</dbReference>
<dbReference type="SMART" id="SM00347">
    <property type="entry name" value="HTH_MARR"/>
    <property type="match status" value="1"/>
</dbReference>
<keyword evidence="3" id="KW-0804">Transcription</keyword>
<evidence type="ECO:0000313" key="5">
    <source>
        <dbReference type="EMBL" id="GAA3869628.1"/>
    </source>
</evidence>
<gene>
    <name evidence="5" type="ORF">GCM10022404_19560</name>
</gene>
<dbReference type="Pfam" id="PF12802">
    <property type="entry name" value="MarR_2"/>
    <property type="match status" value="1"/>
</dbReference>
<organism evidence="5 6">
    <name type="scientific">Celeribacter arenosi</name>
    <dbReference type="NCBI Taxonomy" id="792649"/>
    <lineage>
        <taxon>Bacteria</taxon>
        <taxon>Pseudomonadati</taxon>
        <taxon>Pseudomonadota</taxon>
        <taxon>Alphaproteobacteria</taxon>
        <taxon>Rhodobacterales</taxon>
        <taxon>Roseobacteraceae</taxon>
        <taxon>Celeribacter</taxon>
    </lineage>
</organism>
<feature type="domain" description="HTH marR-type" evidence="4">
    <location>
        <begin position="1"/>
        <end position="113"/>
    </location>
</feature>
<protein>
    <recommendedName>
        <fullName evidence="4">HTH marR-type domain-containing protein</fullName>
    </recommendedName>
</protein>
<dbReference type="InterPro" id="IPR000835">
    <property type="entry name" value="HTH_MarR-typ"/>
</dbReference>
<dbReference type="InterPro" id="IPR036390">
    <property type="entry name" value="WH_DNA-bd_sf"/>
</dbReference>
<keyword evidence="2" id="KW-0238">DNA-binding</keyword>
<evidence type="ECO:0000256" key="2">
    <source>
        <dbReference type="ARBA" id="ARBA00023125"/>
    </source>
</evidence>
<keyword evidence="1" id="KW-0805">Transcription regulation</keyword>
<dbReference type="EMBL" id="BAABDF010000007">
    <property type="protein sequence ID" value="GAA3869628.1"/>
    <property type="molecule type" value="Genomic_DNA"/>
</dbReference>